<dbReference type="Pfam" id="PF00450">
    <property type="entry name" value="Peptidase_S10"/>
    <property type="match status" value="2"/>
</dbReference>
<dbReference type="WBParaSite" id="PSAMB.scaffold8291size6386.g31217.t1">
    <property type="protein sequence ID" value="PSAMB.scaffold8291size6386.g31217.t1"/>
    <property type="gene ID" value="PSAMB.scaffold8291size6386.g31217"/>
</dbReference>
<dbReference type="Proteomes" id="UP000887566">
    <property type="component" value="Unplaced"/>
</dbReference>
<dbReference type="SUPFAM" id="SSF53474">
    <property type="entry name" value="alpha/beta-Hydrolases"/>
    <property type="match status" value="2"/>
</dbReference>
<protein>
    <recommendedName>
        <fullName evidence="2">Carboxypeptidase</fullName>
        <ecNumber evidence="2">3.4.16.-</ecNumber>
    </recommendedName>
</protein>
<dbReference type="PROSITE" id="PS00560">
    <property type="entry name" value="CARBOXYPEPT_SER_HIS"/>
    <property type="match status" value="1"/>
</dbReference>
<keyword evidence="2" id="KW-0121">Carboxypeptidase</keyword>
<dbReference type="InterPro" id="IPR033124">
    <property type="entry name" value="Ser_caboxypep_his_AS"/>
</dbReference>
<reference evidence="4" key="1">
    <citation type="submission" date="2022-11" db="UniProtKB">
        <authorList>
            <consortium name="WormBaseParasite"/>
        </authorList>
    </citation>
    <scope>IDENTIFICATION</scope>
</reference>
<dbReference type="FunFam" id="3.40.50.1820:FF:000222">
    <property type="entry name" value="Carboxypeptidase"/>
    <property type="match status" value="1"/>
</dbReference>
<dbReference type="PANTHER" id="PTHR11802:SF480">
    <property type="entry name" value="CARBOXYPEPTIDASE"/>
    <property type="match status" value="1"/>
</dbReference>
<dbReference type="AlphaFoldDB" id="A0A914XFD1"/>
<dbReference type="GO" id="GO:0004185">
    <property type="term" value="F:serine-type carboxypeptidase activity"/>
    <property type="evidence" value="ECO:0007669"/>
    <property type="project" value="UniProtKB-UniRule"/>
</dbReference>
<organism evidence="3 4">
    <name type="scientific">Plectus sambesii</name>
    <dbReference type="NCBI Taxonomy" id="2011161"/>
    <lineage>
        <taxon>Eukaryota</taxon>
        <taxon>Metazoa</taxon>
        <taxon>Ecdysozoa</taxon>
        <taxon>Nematoda</taxon>
        <taxon>Chromadorea</taxon>
        <taxon>Plectida</taxon>
        <taxon>Plectina</taxon>
        <taxon>Plectoidea</taxon>
        <taxon>Plectidae</taxon>
        <taxon>Plectus</taxon>
    </lineage>
</organism>
<dbReference type="GO" id="GO:0006508">
    <property type="term" value="P:proteolysis"/>
    <property type="evidence" value="ECO:0007669"/>
    <property type="project" value="UniProtKB-KW"/>
</dbReference>
<dbReference type="InterPro" id="IPR001563">
    <property type="entry name" value="Peptidase_S10"/>
</dbReference>
<dbReference type="Gene3D" id="3.40.50.12670">
    <property type="match status" value="1"/>
</dbReference>
<evidence type="ECO:0000313" key="4">
    <source>
        <dbReference type="WBParaSite" id="PSAMB.scaffold8291size6386.g31217.t1"/>
    </source>
</evidence>
<keyword evidence="2" id="KW-0378">Hydrolase</keyword>
<dbReference type="EC" id="3.4.16.-" evidence="2"/>
<dbReference type="PANTHER" id="PTHR11802">
    <property type="entry name" value="SERINE PROTEASE FAMILY S10 SERINE CARBOXYPEPTIDASE"/>
    <property type="match status" value="1"/>
</dbReference>
<dbReference type="InterPro" id="IPR018202">
    <property type="entry name" value="Ser_caboxypep_ser_AS"/>
</dbReference>
<evidence type="ECO:0000256" key="2">
    <source>
        <dbReference type="RuleBase" id="RU361156"/>
    </source>
</evidence>
<dbReference type="PRINTS" id="PR00724">
    <property type="entry name" value="CRBOXYPTASEC"/>
</dbReference>
<evidence type="ECO:0000256" key="1">
    <source>
        <dbReference type="ARBA" id="ARBA00009431"/>
    </source>
</evidence>
<dbReference type="Gene3D" id="3.40.50.1820">
    <property type="entry name" value="alpha/beta hydrolase"/>
    <property type="match status" value="2"/>
</dbReference>
<dbReference type="PROSITE" id="PS00131">
    <property type="entry name" value="CARBOXYPEPT_SER_SER"/>
    <property type="match status" value="1"/>
</dbReference>
<proteinExistence type="inferred from homology"/>
<name>A0A914XFD1_9BILA</name>
<evidence type="ECO:0000313" key="3">
    <source>
        <dbReference type="Proteomes" id="UP000887566"/>
    </source>
</evidence>
<dbReference type="FunFam" id="3.40.50.12670:FF:000002">
    <property type="entry name" value="Carboxypeptidase"/>
    <property type="match status" value="1"/>
</dbReference>
<comment type="similarity">
    <text evidence="1 2">Belongs to the peptidase S10 family.</text>
</comment>
<keyword evidence="2" id="KW-0645">Protease</keyword>
<keyword evidence="3" id="KW-1185">Reference proteome</keyword>
<accession>A0A914XFD1</accession>
<sequence>IPTLTWLLIQGLQSNDININFQGIAIGNGILSDRQQFNSLINFNYFHGMFGKSDWDLLRQYCCVNSSTSECDFLGAYYHDPRGPCARQAVHMADRWQEETLSDVYNVYQDCYRLKVSHSATERTLRKIDGRRRWLKKSSSHMSQKFTDNQGQINYASTDQFNAFPCFSDDATQNYLNRADVRAAIHIPATLTKTWTDCTDLRHWQFQYDDMTPVFVNILNSQYYANANFRMLIYNGDVDTVCNFLGDEWFIEALVKSQNISTVAERTDWTYQASADYRSQTGGYVKRFAKNLDQLTVKGSGHFVPQDRPGPALQMLMNFINKSPVYDTLTNIDVTPKPLLPQYAGTAQSPCPRKDADLIVSLPGLTFQPNFKQYSGYLNASANNFLHYWLVESQDNPATDPLILWLNGGPGCSSVGGFMTENGPFHPNQDGATLYENVYSWNKKANVLYLEAPRGVGYSYQTVDNQTWSDDLTAEDNYLALKDFFTNVFPEYATRQFFVTGESYGGVYIPTLAWRLFQGIQSGDISIKFQGVAIGNGVLSERLQLNSVVDFLYYHGIVGKDDWNFLMTNCCANVTDTTDCDFYQYMPTGSDGQPMPQPNPCGMKVLMLGEAYVWGSYNDPYNIYQDCYRTKLTKYAAQRVFPHVRPSKQRFDKWDSKNFVPKQKFADNARQINYGSTDPFNGFPCWSDSATEMYMNRAEVRAALNIPDSVPRWTDCNDHILGAFVRQYLDMSDVMKNIINSPLYEQLQFRILVYNGDVDTVCNFLGTPPLVHPSDEANIANKSFTFRRRMVR</sequence>
<dbReference type="InterPro" id="IPR029058">
    <property type="entry name" value="AB_hydrolase_fold"/>
</dbReference>